<keyword evidence="1" id="KW-0812">Transmembrane</keyword>
<sequence length="150" mass="15897">MLNNLKKKRKGKGFTLIELIIVIAIIAIIATIAIPKLLNSRDQANRKSDIANAKTIANTASSLLANDELDVPATGVASSRVVENPNAEDPDTNVYTNGNDIAVGLQSIPTSKSVEDGEFWIEVSADNSIRILINDGGIEAYPTPAGALID</sequence>
<dbReference type="InterPro" id="IPR012902">
    <property type="entry name" value="N_methyl_site"/>
</dbReference>
<protein>
    <submittedName>
        <fullName evidence="2">Type II secretion system protein G</fullName>
    </submittedName>
</protein>
<dbReference type="EMBL" id="PVXQ01000029">
    <property type="protein sequence ID" value="PRR81452.1"/>
    <property type="molecule type" value="Genomic_DNA"/>
</dbReference>
<dbReference type="PANTHER" id="PTHR30093">
    <property type="entry name" value="GENERAL SECRETION PATHWAY PROTEIN G"/>
    <property type="match status" value="1"/>
</dbReference>
<accession>A0A2T0BC85</accession>
<comment type="caution">
    <text evidence="2">The sequence shown here is derived from an EMBL/GenBank/DDBJ whole genome shotgun (WGS) entry which is preliminary data.</text>
</comment>
<dbReference type="RefSeq" id="WP_106060412.1">
    <property type="nucleotide sequence ID" value="NZ_PVXQ01000029.1"/>
</dbReference>
<proteinExistence type="predicted"/>
<name>A0A2T0BC85_9CLOT</name>
<keyword evidence="1" id="KW-0472">Membrane</keyword>
<evidence type="ECO:0000313" key="2">
    <source>
        <dbReference type="EMBL" id="PRR81452.1"/>
    </source>
</evidence>
<dbReference type="InterPro" id="IPR045584">
    <property type="entry name" value="Pilin-like"/>
</dbReference>
<dbReference type="AlphaFoldDB" id="A0A2T0BC85"/>
<dbReference type="NCBIfam" id="TIGR02532">
    <property type="entry name" value="IV_pilin_GFxxxE"/>
    <property type="match status" value="1"/>
</dbReference>
<gene>
    <name evidence="2" type="primary">epsG</name>
    <name evidence="2" type="ORF">CLVI_24790</name>
</gene>
<evidence type="ECO:0000256" key="1">
    <source>
        <dbReference type="SAM" id="Phobius"/>
    </source>
</evidence>
<dbReference type="PROSITE" id="PS00409">
    <property type="entry name" value="PROKAR_NTER_METHYL"/>
    <property type="match status" value="1"/>
</dbReference>
<reference evidence="2 3" key="1">
    <citation type="submission" date="2018-03" db="EMBL/GenBank/DDBJ databases">
        <title>Genome sequence of Clostridium vincentii DSM 10228.</title>
        <authorList>
            <person name="Poehlein A."/>
            <person name="Daniel R."/>
        </authorList>
    </citation>
    <scope>NUCLEOTIDE SEQUENCE [LARGE SCALE GENOMIC DNA]</scope>
    <source>
        <strain evidence="2 3">DSM 10228</strain>
    </source>
</reference>
<feature type="transmembrane region" description="Helical" evidence="1">
    <location>
        <begin position="16"/>
        <end position="38"/>
    </location>
</feature>
<organism evidence="2 3">
    <name type="scientific">Clostridium vincentii</name>
    <dbReference type="NCBI Taxonomy" id="52704"/>
    <lineage>
        <taxon>Bacteria</taxon>
        <taxon>Bacillati</taxon>
        <taxon>Bacillota</taxon>
        <taxon>Clostridia</taxon>
        <taxon>Eubacteriales</taxon>
        <taxon>Clostridiaceae</taxon>
        <taxon>Clostridium</taxon>
    </lineage>
</organism>
<evidence type="ECO:0000313" key="3">
    <source>
        <dbReference type="Proteomes" id="UP000239471"/>
    </source>
</evidence>
<keyword evidence="1" id="KW-1133">Transmembrane helix</keyword>
<dbReference type="Gene3D" id="3.30.700.10">
    <property type="entry name" value="Glycoprotein, Type 4 Pilin"/>
    <property type="match status" value="1"/>
</dbReference>
<dbReference type="Pfam" id="PF07963">
    <property type="entry name" value="N_methyl"/>
    <property type="match status" value="1"/>
</dbReference>
<dbReference type="Proteomes" id="UP000239471">
    <property type="component" value="Unassembled WGS sequence"/>
</dbReference>
<keyword evidence="3" id="KW-1185">Reference proteome</keyword>
<dbReference type="SUPFAM" id="SSF54523">
    <property type="entry name" value="Pili subunits"/>
    <property type="match status" value="1"/>
</dbReference>
<dbReference type="OrthoDB" id="1937707at2"/>